<sequence length="133" mass="15580">MKKVLLGLLFTVFSITVFGQTKQLQSKKEIDSFCQTFLTHLKANDVQNATNYLMNYWIEHGTEKQRSKQSFVAYLQNITKENGRVISYKYVGEKLDLDVLRRSYNLSFKNKLVEITIWFNKTQKGWTVHGFNG</sequence>
<feature type="signal peptide" evidence="1">
    <location>
        <begin position="1"/>
        <end position="19"/>
    </location>
</feature>
<gene>
    <name evidence="2" type="ORF">C3K47_11085</name>
</gene>
<dbReference type="RefSeq" id="WP_103789210.1">
    <property type="nucleotide sequence ID" value="NZ_PQVF01000007.1"/>
</dbReference>
<evidence type="ECO:0000256" key="1">
    <source>
        <dbReference type="SAM" id="SignalP"/>
    </source>
</evidence>
<keyword evidence="3" id="KW-1185">Reference proteome</keyword>
<name>A0A2S5A204_9SPHI</name>
<protein>
    <recommendedName>
        <fullName evidence="4">DUF4878 domain-containing protein</fullName>
    </recommendedName>
</protein>
<feature type="chain" id="PRO_5015690629" description="DUF4878 domain-containing protein" evidence="1">
    <location>
        <begin position="20"/>
        <end position="133"/>
    </location>
</feature>
<dbReference type="Proteomes" id="UP000236893">
    <property type="component" value="Unassembled WGS sequence"/>
</dbReference>
<evidence type="ECO:0000313" key="3">
    <source>
        <dbReference type="Proteomes" id="UP000236893"/>
    </source>
</evidence>
<dbReference type="AlphaFoldDB" id="A0A2S5A204"/>
<reference evidence="2 3" key="1">
    <citation type="submission" date="2018-01" db="EMBL/GenBank/DDBJ databases">
        <authorList>
            <person name="Gaut B.S."/>
            <person name="Morton B.R."/>
            <person name="Clegg M.T."/>
            <person name="Duvall M.R."/>
        </authorList>
    </citation>
    <scope>NUCLEOTIDE SEQUENCE [LARGE SCALE GENOMIC DNA]</scope>
    <source>
        <strain evidence="2 3">HR-AV</strain>
    </source>
</reference>
<comment type="caution">
    <text evidence="2">The sequence shown here is derived from an EMBL/GenBank/DDBJ whole genome shotgun (WGS) entry which is preliminary data.</text>
</comment>
<dbReference type="EMBL" id="PQVF01000007">
    <property type="protein sequence ID" value="POY36292.1"/>
    <property type="molecule type" value="Genomic_DNA"/>
</dbReference>
<proteinExistence type="predicted"/>
<organism evidence="2 3">
    <name type="scientific">Solitalea longa</name>
    <dbReference type="NCBI Taxonomy" id="2079460"/>
    <lineage>
        <taxon>Bacteria</taxon>
        <taxon>Pseudomonadati</taxon>
        <taxon>Bacteroidota</taxon>
        <taxon>Sphingobacteriia</taxon>
        <taxon>Sphingobacteriales</taxon>
        <taxon>Sphingobacteriaceae</taxon>
        <taxon>Solitalea</taxon>
    </lineage>
</organism>
<evidence type="ECO:0008006" key="4">
    <source>
        <dbReference type="Google" id="ProtNLM"/>
    </source>
</evidence>
<evidence type="ECO:0000313" key="2">
    <source>
        <dbReference type="EMBL" id="POY36292.1"/>
    </source>
</evidence>
<accession>A0A2S5A204</accession>
<keyword evidence="1" id="KW-0732">Signal</keyword>